<feature type="transmembrane region" description="Helical" evidence="14">
    <location>
        <begin position="76"/>
        <end position="95"/>
    </location>
</feature>
<keyword evidence="3" id="KW-0813">Transport</keyword>
<evidence type="ECO:0000256" key="14">
    <source>
        <dbReference type="SAM" id="Phobius"/>
    </source>
</evidence>
<feature type="transmembrane region" description="Helical" evidence="14">
    <location>
        <begin position="199"/>
        <end position="228"/>
    </location>
</feature>
<sequence length="499" mass="53693">MEYNRSLIILTCIGIYMLFCVAIGAWAMKRTRSTSDFFMAGRNLGVFVLGLAVFSSSLSGFGFIGGPGLVYRMGMSSIWLIVISALGYSFSFYIVGKRLRYFAELFESVSLPDLVAARYSSETTRFLAAIIILIGVVGYLAAQILAMAEVLRDLFANTESIGSLSIEWCVAISCFVLVFYCVSGGILASVYTDVWQGSVMAVASILVFFSAITAFEGGMAGIATTIMADDLEAIGPWGTLGMMACISWIFLFVLGNAGQPHLVTKFMMCRRLQDMKHILTVTFVGFSICALLWISIGLVMRALVLTGAHPEIQSADHAAPQFLQFYAHPILAGIVFAGLFAAIMSTADGFLNVGTAAVIHDIPRSLFNKSFENELLGARIVTVLIAFSAALVALYSGQDLVALLGLIGWGIFAAALVPVVAIGFNWKRATATAANVAIISSLLTNFLIRIASLLGDFTIPYRIDPGAISLLVSMILFLTISFLSTPPQLDPDIEIAMDL</sequence>
<evidence type="ECO:0000256" key="6">
    <source>
        <dbReference type="ARBA" id="ARBA00022847"/>
    </source>
</evidence>
<feature type="transmembrane region" description="Helical" evidence="14">
    <location>
        <begin position="234"/>
        <end position="257"/>
    </location>
</feature>
<keyword evidence="11" id="KW-0739">Sodium transport</keyword>
<dbReference type="InterPro" id="IPR001734">
    <property type="entry name" value="Na/solute_symporter"/>
</dbReference>
<proteinExistence type="inferred from homology"/>
<feature type="transmembrane region" description="Helical" evidence="14">
    <location>
        <begin position="278"/>
        <end position="303"/>
    </location>
</feature>
<keyword evidence="8" id="KW-0915">Sodium</keyword>
<feature type="transmembrane region" description="Helical" evidence="14">
    <location>
        <begin position="401"/>
        <end position="424"/>
    </location>
</feature>
<dbReference type="PANTHER" id="PTHR48086:SF3">
    <property type="entry name" value="SODIUM_PROLINE SYMPORTER"/>
    <property type="match status" value="1"/>
</dbReference>
<feature type="transmembrane region" description="Helical" evidence="14">
    <location>
        <begin position="126"/>
        <end position="145"/>
    </location>
</feature>
<name>A0A2Z4AAX4_9BACT</name>
<dbReference type="Proteomes" id="UP000247465">
    <property type="component" value="Chromosome"/>
</dbReference>
<evidence type="ECO:0000256" key="3">
    <source>
        <dbReference type="ARBA" id="ARBA00022448"/>
    </source>
</evidence>
<feature type="transmembrane region" description="Helical" evidence="14">
    <location>
        <begin position="40"/>
        <end position="64"/>
    </location>
</feature>
<evidence type="ECO:0000256" key="1">
    <source>
        <dbReference type="ARBA" id="ARBA00004651"/>
    </source>
</evidence>
<protein>
    <submittedName>
        <fullName evidence="15">Osmoregulated proline transporter OpuE</fullName>
    </submittedName>
</protein>
<comment type="similarity">
    <text evidence="2 13">Belongs to the sodium:solute symporter (SSF) (TC 2.A.21) family.</text>
</comment>
<feature type="transmembrane region" description="Helical" evidence="14">
    <location>
        <begin position="376"/>
        <end position="395"/>
    </location>
</feature>
<dbReference type="GO" id="GO:0015293">
    <property type="term" value="F:symporter activity"/>
    <property type="evidence" value="ECO:0007669"/>
    <property type="project" value="UniProtKB-KW"/>
</dbReference>
<evidence type="ECO:0000256" key="11">
    <source>
        <dbReference type="ARBA" id="ARBA00023201"/>
    </source>
</evidence>
<evidence type="ECO:0000256" key="12">
    <source>
        <dbReference type="ARBA" id="ARBA00033708"/>
    </source>
</evidence>
<dbReference type="EMBL" id="CP029803">
    <property type="protein sequence ID" value="AWT58999.1"/>
    <property type="molecule type" value="Genomic_DNA"/>
</dbReference>
<feature type="transmembrane region" description="Helical" evidence="14">
    <location>
        <begin position="466"/>
        <end position="483"/>
    </location>
</feature>
<dbReference type="Pfam" id="PF00474">
    <property type="entry name" value="SSF"/>
    <property type="match status" value="1"/>
</dbReference>
<evidence type="ECO:0000256" key="13">
    <source>
        <dbReference type="RuleBase" id="RU362091"/>
    </source>
</evidence>
<dbReference type="PROSITE" id="PS50283">
    <property type="entry name" value="NA_SOLUT_SYMP_3"/>
    <property type="match status" value="1"/>
</dbReference>
<evidence type="ECO:0000256" key="9">
    <source>
        <dbReference type="ARBA" id="ARBA00023065"/>
    </source>
</evidence>
<reference evidence="15 16" key="1">
    <citation type="submission" date="2018-06" db="EMBL/GenBank/DDBJ databases">
        <title>Draft Genome Sequence of a Novel Marine Bacterium Related to the Verrucomicrobia.</title>
        <authorList>
            <person name="Vosseberg J."/>
            <person name="Martijn J."/>
            <person name="Ettema T.J.G."/>
        </authorList>
    </citation>
    <scope>NUCLEOTIDE SEQUENCE [LARGE SCALE GENOMIC DNA]</scope>
    <source>
        <strain evidence="15">TARA_B100001123</strain>
    </source>
</reference>
<feature type="transmembrane region" description="Helical" evidence="14">
    <location>
        <begin position="165"/>
        <end position="187"/>
    </location>
</feature>
<evidence type="ECO:0000256" key="5">
    <source>
        <dbReference type="ARBA" id="ARBA00022692"/>
    </source>
</evidence>
<evidence type="ECO:0000256" key="10">
    <source>
        <dbReference type="ARBA" id="ARBA00023136"/>
    </source>
</evidence>
<keyword evidence="9" id="KW-0406">Ion transport</keyword>
<dbReference type="AlphaFoldDB" id="A0A2Z4AAX4"/>
<evidence type="ECO:0000256" key="2">
    <source>
        <dbReference type="ARBA" id="ARBA00006434"/>
    </source>
</evidence>
<organism evidence="15 16">
    <name type="scientific">Candidatus Moanibacter tarae</name>
    <dbReference type="NCBI Taxonomy" id="2200854"/>
    <lineage>
        <taxon>Bacteria</taxon>
        <taxon>Pseudomonadati</taxon>
        <taxon>Verrucomicrobiota</taxon>
        <taxon>Opitutia</taxon>
        <taxon>Puniceicoccales</taxon>
        <taxon>Puniceicoccales incertae sedis</taxon>
        <taxon>Candidatus Moanibacter</taxon>
    </lineage>
</organism>
<feature type="transmembrane region" description="Helical" evidence="14">
    <location>
        <begin position="6"/>
        <end position="28"/>
    </location>
</feature>
<keyword evidence="7 14" id="KW-1133">Transmembrane helix</keyword>
<dbReference type="GO" id="GO:0005886">
    <property type="term" value="C:plasma membrane"/>
    <property type="evidence" value="ECO:0007669"/>
    <property type="project" value="UniProtKB-SubCell"/>
</dbReference>
<comment type="catalytic activity">
    <reaction evidence="12">
        <text>L-proline(in) + Na(+)(in) = L-proline(out) + Na(+)(out)</text>
        <dbReference type="Rhea" id="RHEA:28967"/>
        <dbReference type="ChEBI" id="CHEBI:29101"/>
        <dbReference type="ChEBI" id="CHEBI:60039"/>
    </reaction>
</comment>
<feature type="transmembrane region" description="Helical" evidence="14">
    <location>
        <begin position="436"/>
        <end position="454"/>
    </location>
</feature>
<keyword evidence="10 14" id="KW-0472">Membrane</keyword>
<keyword evidence="6" id="KW-0769">Symport</keyword>
<dbReference type="InterPro" id="IPR038377">
    <property type="entry name" value="Na/Glc_symporter_sf"/>
</dbReference>
<evidence type="ECO:0000313" key="16">
    <source>
        <dbReference type="Proteomes" id="UP000247465"/>
    </source>
</evidence>
<dbReference type="InterPro" id="IPR050277">
    <property type="entry name" value="Sodium:Solute_Symporter"/>
</dbReference>
<dbReference type="GO" id="GO:0006814">
    <property type="term" value="P:sodium ion transport"/>
    <property type="evidence" value="ECO:0007669"/>
    <property type="project" value="UniProtKB-KW"/>
</dbReference>
<gene>
    <name evidence="15" type="primary">opuE_1</name>
    <name evidence="15" type="ORF">DF168_00171</name>
</gene>
<evidence type="ECO:0000313" key="15">
    <source>
        <dbReference type="EMBL" id="AWT58999.1"/>
    </source>
</evidence>
<evidence type="ECO:0000256" key="8">
    <source>
        <dbReference type="ARBA" id="ARBA00023053"/>
    </source>
</evidence>
<keyword evidence="5 14" id="KW-0812">Transmembrane</keyword>
<dbReference type="PANTHER" id="PTHR48086">
    <property type="entry name" value="SODIUM/PROLINE SYMPORTER-RELATED"/>
    <property type="match status" value="1"/>
</dbReference>
<comment type="subcellular location">
    <subcellularLocation>
        <location evidence="1">Cell membrane</location>
        <topology evidence="1">Multi-pass membrane protein</topology>
    </subcellularLocation>
</comment>
<accession>A0A2Z4AAX4</accession>
<keyword evidence="4" id="KW-1003">Cell membrane</keyword>
<dbReference type="KEGG" id="mtar:DF168_00171"/>
<feature type="transmembrane region" description="Helical" evidence="14">
    <location>
        <begin position="323"/>
        <end position="343"/>
    </location>
</feature>
<dbReference type="Gene3D" id="1.20.1730.10">
    <property type="entry name" value="Sodium/glucose cotransporter"/>
    <property type="match status" value="1"/>
</dbReference>
<evidence type="ECO:0000256" key="7">
    <source>
        <dbReference type="ARBA" id="ARBA00022989"/>
    </source>
</evidence>
<evidence type="ECO:0000256" key="4">
    <source>
        <dbReference type="ARBA" id="ARBA00022475"/>
    </source>
</evidence>